<sequence>MRAALRRIVAFLIDWLCILGWVAVTAAVGVPLYLGGVTRGLDTVALNVIATVVLVIPVVVAAAVFESRRRAATPASACCTWRCATDPAPPDSAGRCCGTS</sequence>
<gene>
    <name evidence="7" type="ORF">GCM10025881_01540</name>
</gene>
<proteinExistence type="predicted"/>
<feature type="transmembrane region" description="Helical" evidence="5">
    <location>
        <begin position="46"/>
        <end position="65"/>
    </location>
</feature>
<evidence type="ECO:0000313" key="7">
    <source>
        <dbReference type="EMBL" id="GMA93330.1"/>
    </source>
</evidence>
<evidence type="ECO:0000256" key="3">
    <source>
        <dbReference type="ARBA" id="ARBA00022989"/>
    </source>
</evidence>
<evidence type="ECO:0000256" key="4">
    <source>
        <dbReference type="ARBA" id="ARBA00023136"/>
    </source>
</evidence>
<dbReference type="Proteomes" id="UP001157034">
    <property type="component" value="Unassembled WGS sequence"/>
</dbReference>
<reference evidence="8" key="1">
    <citation type="journal article" date="2019" name="Int. J. Syst. Evol. Microbiol.">
        <title>The Global Catalogue of Microorganisms (GCM) 10K type strain sequencing project: providing services to taxonomists for standard genome sequencing and annotation.</title>
        <authorList>
            <consortium name="The Broad Institute Genomics Platform"/>
            <consortium name="The Broad Institute Genome Sequencing Center for Infectious Disease"/>
            <person name="Wu L."/>
            <person name="Ma J."/>
        </authorList>
    </citation>
    <scope>NUCLEOTIDE SEQUENCE [LARGE SCALE GENOMIC DNA]</scope>
    <source>
        <strain evidence="8">NBRC 108894</strain>
    </source>
</reference>
<protein>
    <recommendedName>
        <fullName evidence="6">RDD domain-containing protein</fullName>
    </recommendedName>
</protein>
<evidence type="ECO:0000259" key="6">
    <source>
        <dbReference type="Pfam" id="PF06271"/>
    </source>
</evidence>
<keyword evidence="3 5" id="KW-1133">Transmembrane helix</keyword>
<name>A0ABQ6JYE1_9MICO</name>
<comment type="subcellular location">
    <subcellularLocation>
        <location evidence="1">Membrane</location>
        <topology evidence="1">Multi-pass membrane protein</topology>
    </subcellularLocation>
</comment>
<dbReference type="InterPro" id="IPR010432">
    <property type="entry name" value="RDD"/>
</dbReference>
<dbReference type="EMBL" id="BSVB01000001">
    <property type="protein sequence ID" value="GMA93330.1"/>
    <property type="molecule type" value="Genomic_DNA"/>
</dbReference>
<evidence type="ECO:0000313" key="8">
    <source>
        <dbReference type="Proteomes" id="UP001157034"/>
    </source>
</evidence>
<dbReference type="Pfam" id="PF06271">
    <property type="entry name" value="RDD"/>
    <property type="match status" value="1"/>
</dbReference>
<evidence type="ECO:0000256" key="5">
    <source>
        <dbReference type="SAM" id="Phobius"/>
    </source>
</evidence>
<keyword evidence="4 5" id="KW-0472">Membrane</keyword>
<accession>A0ABQ6JYE1</accession>
<feature type="domain" description="RDD" evidence="6">
    <location>
        <begin position="4"/>
        <end position="76"/>
    </location>
</feature>
<feature type="transmembrane region" description="Helical" evidence="5">
    <location>
        <begin position="12"/>
        <end position="34"/>
    </location>
</feature>
<evidence type="ECO:0000256" key="1">
    <source>
        <dbReference type="ARBA" id="ARBA00004141"/>
    </source>
</evidence>
<organism evidence="7 8">
    <name type="scientific">Pseudolysinimonas kribbensis</name>
    <dbReference type="NCBI Taxonomy" id="433641"/>
    <lineage>
        <taxon>Bacteria</taxon>
        <taxon>Bacillati</taxon>
        <taxon>Actinomycetota</taxon>
        <taxon>Actinomycetes</taxon>
        <taxon>Micrococcales</taxon>
        <taxon>Microbacteriaceae</taxon>
        <taxon>Pseudolysinimonas</taxon>
    </lineage>
</organism>
<evidence type="ECO:0000256" key="2">
    <source>
        <dbReference type="ARBA" id="ARBA00022692"/>
    </source>
</evidence>
<keyword evidence="2 5" id="KW-0812">Transmembrane</keyword>
<comment type="caution">
    <text evidence="7">The sequence shown here is derived from an EMBL/GenBank/DDBJ whole genome shotgun (WGS) entry which is preliminary data.</text>
</comment>
<keyword evidence="8" id="KW-1185">Reference proteome</keyword>